<proteinExistence type="predicted"/>
<protein>
    <submittedName>
        <fullName evidence="1">Uncharacterized protein</fullName>
    </submittedName>
</protein>
<dbReference type="AlphaFoldDB" id="A0A0C9XT70"/>
<name>A0A0C9XT70_9AGAR</name>
<evidence type="ECO:0000313" key="1">
    <source>
        <dbReference type="EMBL" id="KIJ99087.1"/>
    </source>
</evidence>
<keyword evidence="2" id="KW-1185">Reference proteome</keyword>
<sequence length="97" mass="10586">MRVTYSNNHNFIVRCMPGSVHQAAHASWSTYTHQALRDLFPHPQPTAAPGCDFIAASDSSIVPIGSKRPSIVMEVGSSESLTMPYHYLGTPSQSAHF</sequence>
<accession>A0A0C9XT70</accession>
<dbReference type="OrthoDB" id="2947980at2759"/>
<gene>
    <name evidence="1" type="ORF">K443DRAFT_180781</name>
</gene>
<dbReference type="EMBL" id="KN838654">
    <property type="protein sequence ID" value="KIJ99087.1"/>
    <property type="molecule type" value="Genomic_DNA"/>
</dbReference>
<dbReference type="Proteomes" id="UP000054477">
    <property type="component" value="Unassembled WGS sequence"/>
</dbReference>
<reference evidence="1 2" key="1">
    <citation type="submission" date="2014-04" db="EMBL/GenBank/DDBJ databases">
        <authorList>
            <consortium name="DOE Joint Genome Institute"/>
            <person name="Kuo A."/>
            <person name="Kohler A."/>
            <person name="Nagy L.G."/>
            <person name="Floudas D."/>
            <person name="Copeland A."/>
            <person name="Barry K.W."/>
            <person name="Cichocki N."/>
            <person name="Veneault-Fourrey C."/>
            <person name="LaButti K."/>
            <person name="Lindquist E.A."/>
            <person name="Lipzen A."/>
            <person name="Lundell T."/>
            <person name="Morin E."/>
            <person name="Murat C."/>
            <person name="Sun H."/>
            <person name="Tunlid A."/>
            <person name="Henrissat B."/>
            <person name="Grigoriev I.V."/>
            <person name="Hibbett D.S."/>
            <person name="Martin F."/>
            <person name="Nordberg H.P."/>
            <person name="Cantor M.N."/>
            <person name="Hua S.X."/>
        </authorList>
    </citation>
    <scope>NUCLEOTIDE SEQUENCE [LARGE SCALE GENOMIC DNA]</scope>
    <source>
        <strain evidence="1 2">LaAM-08-1</strain>
    </source>
</reference>
<reference evidence="2" key="2">
    <citation type="submission" date="2015-01" db="EMBL/GenBank/DDBJ databases">
        <title>Evolutionary Origins and Diversification of the Mycorrhizal Mutualists.</title>
        <authorList>
            <consortium name="DOE Joint Genome Institute"/>
            <consortium name="Mycorrhizal Genomics Consortium"/>
            <person name="Kohler A."/>
            <person name="Kuo A."/>
            <person name="Nagy L.G."/>
            <person name="Floudas D."/>
            <person name="Copeland A."/>
            <person name="Barry K.W."/>
            <person name="Cichocki N."/>
            <person name="Veneault-Fourrey C."/>
            <person name="LaButti K."/>
            <person name="Lindquist E.A."/>
            <person name="Lipzen A."/>
            <person name="Lundell T."/>
            <person name="Morin E."/>
            <person name="Murat C."/>
            <person name="Riley R."/>
            <person name="Ohm R."/>
            <person name="Sun H."/>
            <person name="Tunlid A."/>
            <person name="Henrissat B."/>
            <person name="Grigoriev I.V."/>
            <person name="Hibbett D.S."/>
            <person name="Martin F."/>
        </authorList>
    </citation>
    <scope>NUCLEOTIDE SEQUENCE [LARGE SCALE GENOMIC DNA]</scope>
    <source>
        <strain evidence="2">LaAM-08-1</strain>
    </source>
</reference>
<dbReference type="HOGENOM" id="CLU_2347013_0_0_1"/>
<evidence type="ECO:0000313" key="2">
    <source>
        <dbReference type="Proteomes" id="UP000054477"/>
    </source>
</evidence>
<organism evidence="1 2">
    <name type="scientific">Laccaria amethystina LaAM-08-1</name>
    <dbReference type="NCBI Taxonomy" id="1095629"/>
    <lineage>
        <taxon>Eukaryota</taxon>
        <taxon>Fungi</taxon>
        <taxon>Dikarya</taxon>
        <taxon>Basidiomycota</taxon>
        <taxon>Agaricomycotina</taxon>
        <taxon>Agaricomycetes</taxon>
        <taxon>Agaricomycetidae</taxon>
        <taxon>Agaricales</taxon>
        <taxon>Agaricineae</taxon>
        <taxon>Hydnangiaceae</taxon>
        <taxon>Laccaria</taxon>
    </lineage>
</organism>